<reference evidence="4 5" key="1">
    <citation type="submission" date="2019-05" db="EMBL/GenBank/DDBJ databases">
        <title>Emergence of the Ug99 lineage of the wheat stem rust pathogen through somatic hybridization.</title>
        <authorList>
            <person name="Li F."/>
            <person name="Upadhyaya N.M."/>
            <person name="Sperschneider J."/>
            <person name="Matny O."/>
            <person name="Nguyen-Phuc H."/>
            <person name="Mago R."/>
            <person name="Raley C."/>
            <person name="Miller M.E."/>
            <person name="Silverstein K.A.T."/>
            <person name="Henningsen E."/>
            <person name="Hirsch C.D."/>
            <person name="Visser B."/>
            <person name="Pretorius Z.A."/>
            <person name="Steffenson B.J."/>
            <person name="Schwessinger B."/>
            <person name="Dodds P.N."/>
            <person name="Figueroa M."/>
        </authorList>
    </citation>
    <scope>NUCLEOTIDE SEQUENCE [LARGE SCALE GENOMIC DNA]</scope>
    <source>
        <strain evidence="2">21-0</strain>
        <strain evidence="3 5">Ug99</strain>
    </source>
</reference>
<dbReference type="OrthoDB" id="408320at2759"/>
<protein>
    <submittedName>
        <fullName evidence="2">Uncharacterized protein</fullName>
    </submittedName>
</protein>
<organism evidence="2 4">
    <name type="scientific">Puccinia graminis f. sp. tritici</name>
    <dbReference type="NCBI Taxonomy" id="56615"/>
    <lineage>
        <taxon>Eukaryota</taxon>
        <taxon>Fungi</taxon>
        <taxon>Dikarya</taxon>
        <taxon>Basidiomycota</taxon>
        <taxon>Pucciniomycotina</taxon>
        <taxon>Pucciniomycetes</taxon>
        <taxon>Pucciniales</taxon>
        <taxon>Pucciniaceae</taxon>
        <taxon>Puccinia</taxon>
    </lineage>
</organism>
<evidence type="ECO:0000313" key="3">
    <source>
        <dbReference type="EMBL" id="KAA1126099.1"/>
    </source>
</evidence>
<evidence type="ECO:0000256" key="1">
    <source>
        <dbReference type="SAM" id="MobiDB-lite"/>
    </source>
</evidence>
<proteinExistence type="predicted"/>
<accession>A0A5B0PCV3</accession>
<gene>
    <name evidence="2" type="ORF">PGT21_016775</name>
    <name evidence="3" type="ORF">PGTUg99_023990</name>
</gene>
<evidence type="ECO:0000313" key="5">
    <source>
        <dbReference type="Proteomes" id="UP000325313"/>
    </source>
</evidence>
<evidence type="ECO:0000313" key="4">
    <source>
        <dbReference type="Proteomes" id="UP000324748"/>
    </source>
</evidence>
<dbReference type="EMBL" id="VSWC01000066">
    <property type="protein sequence ID" value="KAA1097679.1"/>
    <property type="molecule type" value="Genomic_DNA"/>
</dbReference>
<dbReference type="Gene3D" id="2.60.120.260">
    <property type="entry name" value="Galactose-binding domain-like"/>
    <property type="match status" value="1"/>
</dbReference>
<name>A0A5B0PCV3_PUCGR</name>
<sequence>MERLLASTEEDTYFRFTLDLTDALKEPGEENELLVFVYDPTNSKGTLEDFPSESASPPEPI</sequence>
<dbReference type="EMBL" id="VDEP01000173">
    <property type="protein sequence ID" value="KAA1126099.1"/>
    <property type="molecule type" value="Genomic_DNA"/>
</dbReference>
<evidence type="ECO:0000313" key="2">
    <source>
        <dbReference type="EMBL" id="KAA1097679.1"/>
    </source>
</evidence>
<feature type="region of interest" description="Disordered" evidence="1">
    <location>
        <begin position="42"/>
        <end position="61"/>
    </location>
</feature>
<comment type="caution">
    <text evidence="2">The sequence shown here is derived from an EMBL/GenBank/DDBJ whole genome shotgun (WGS) entry which is preliminary data.</text>
</comment>
<dbReference type="Proteomes" id="UP000325313">
    <property type="component" value="Unassembled WGS sequence"/>
</dbReference>
<dbReference type="Proteomes" id="UP000324748">
    <property type="component" value="Unassembled WGS sequence"/>
</dbReference>
<dbReference type="AlphaFoldDB" id="A0A5B0PCV3"/>
<keyword evidence="4" id="KW-1185">Reference proteome</keyword>